<dbReference type="PROSITE" id="PS50969">
    <property type="entry name" value="FCP1"/>
    <property type="match status" value="1"/>
</dbReference>
<feature type="domain" description="FCP1 homology" evidence="1">
    <location>
        <begin position="31"/>
        <end position="190"/>
    </location>
</feature>
<sequence length="232" mass="26626">MSYLEPVAAGASVESIRRRCDEPHKTEPNKIQEKKKLLVLDLDETLVHRTISTGSLNKTCDFSFTRGERTCYVLLRPYVRKFLERVSELFDVVIFTAGSRAYADPTLDFLDPHHKFIARRYYKDSAVYRADGSYFKDLTIFGIDLAKVILVDDCPTNFCMQKDNGIPIASWYTDPQDEELSTLLPFLERLAAADDIIAERLSQLRRIYWLKDLASKQKQQEGNTEAKLNSGD</sequence>
<protein>
    <recommendedName>
        <fullName evidence="1">FCP1 homology domain-containing protein</fullName>
    </recommendedName>
</protein>
<keyword evidence="3" id="KW-1185">Reference proteome</keyword>
<comment type="caution">
    <text evidence="2">The sequence shown here is derived from an EMBL/GenBank/DDBJ whole genome shotgun (WGS) entry which is preliminary data.</text>
</comment>
<dbReference type="EMBL" id="JAJJMB010006393">
    <property type="protein sequence ID" value="KAI3934801.1"/>
    <property type="molecule type" value="Genomic_DNA"/>
</dbReference>
<dbReference type="InterPro" id="IPR004274">
    <property type="entry name" value="FCP1_dom"/>
</dbReference>
<dbReference type="InterPro" id="IPR011948">
    <property type="entry name" value="Dullard_phosphatase"/>
</dbReference>
<dbReference type="Pfam" id="PF03031">
    <property type="entry name" value="NIF"/>
    <property type="match status" value="1"/>
</dbReference>
<proteinExistence type="predicted"/>
<dbReference type="FunFam" id="3.40.50.1000:FF:000093">
    <property type="entry name" value="NLI interacting factor-like phosphatase family protein"/>
    <property type="match status" value="1"/>
</dbReference>
<dbReference type="CDD" id="cd07521">
    <property type="entry name" value="HAD_FCP1-like"/>
    <property type="match status" value="1"/>
</dbReference>
<gene>
    <name evidence="2" type="ORF">MKW98_026209</name>
</gene>
<reference evidence="2" key="1">
    <citation type="submission" date="2022-04" db="EMBL/GenBank/DDBJ databases">
        <title>A functionally conserved STORR gene fusion in Papaver species that diverged 16.8 million years ago.</title>
        <authorList>
            <person name="Catania T."/>
        </authorList>
    </citation>
    <scope>NUCLEOTIDE SEQUENCE</scope>
    <source>
        <strain evidence="2">S-188037</strain>
    </source>
</reference>
<dbReference type="SUPFAM" id="SSF56784">
    <property type="entry name" value="HAD-like"/>
    <property type="match status" value="1"/>
</dbReference>
<dbReference type="PANTHER" id="PTHR12210">
    <property type="entry name" value="DULLARD PROTEIN PHOSPHATASE"/>
    <property type="match status" value="1"/>
</dbReference>
<name>A0AAD4T3I0_9MAGN</name>
<dbReference type="InterPro" id="IPR050365">
    <property type="entry name" value="TIM50"/>
</dbReference>
<dbReference type="InterPro" id="IPR036412">
    <property type="entry name" value="HAD-like_sf"/>
</dbReference>
<accession>A0AAD4T3I0</accession>
<dbReference type="GO" id="GO:0016791">
    <property type="term" value="F:phosphatase activity"/>
    <property type="evidence" value="ECO:0007669"/>
    <property type="project" value="InterPro"/>
</dbReference>
<dbReference type="Proteomes" id="UP001202328">
    <property type="component" value="Unassembled WGS sequence"/>
</dbReference>
<evidence type="ECO:0000259" key="1">
    <source>
        <dbReference type="PROSITE" id="PS50969"/>
    </source>
</evidence>
<dbReference type="Gene3D" id="3.40.50.1000">
    <property type="entry name" value="HAD superfamily/HAD-like"/>
    <property type="match status" value="1"/>
</dbReference>
<dbReference type="AlphaFoldDB" id="A0AAD4T3I0"/>
<dbReference type="InterPro" id="IPR023214">
    <property type="entry name" value="HAD_sf"/>
</dbReference>
<evidence type="ECO:0000313" key="2">
    <source>
        <dbReference type="EMBL" id="KAI3934801.1"/>
    </source>
</evidence>
<organism evidence="2 3">
    <name type="scientific">Papaver atlanticum</name>
    <dbReference type="NCBI Taxonomy" id="357466"/>
    <lineage>
        <taxon>Eukaryota</taxon>
        <taxon>Viridiplantae</taxon>
        <taxon>Streptophyta</taxon>
        <taxon>Embryophyta</taxon>
        <taxon>Tracheophyta</taxon>
        <taxon>Spermatophyta</taxon>
        <taxon>Magnoliopsida</taxon>
        <taxon>Ranunculales</taxon>
        <taxon>Papaveraceae</taxon>
        <taxon>Papaveroideae</taxon>
        <taxon>Papaver</taxon>
    </lineage>
</organism>
<dbReference type="NCBIfam" id="TIGR02251">
    <property type="entry name" value="HIF-SF_euk"/>
    <property type="match status" value="1"/>
</dbReference>
<dbReference type="SMART" id="SM00577">
    <property type="entry name" value="CPDc"/>
    <property type="match status" value="1"/>
</dbReference>
<evidence type="ECO:0000313" key="3">
    <source>
        <dbReference type="Proteomes" id="UP001202328"/>
    </source>
</evidence>